<sequence>MTVRQKMAARFLLAAGPDNRRNNQENERPYVVEARDIARRGNPRMAMHHLCISSRKHSGMATCIFERPAEIDTIARLHLSHYGLPTEHQNNTFELRMAPGRSVNVDVVIVETVGGPNNRPRQVGWIKGPREAVHRIRDLKASDHRVFASMVADSLDFARQPYGVYKFDIHWKAERCYNLHHRLVGFWDPVPALPAVDLDAFATAPPAAITNQMANNQVLAELAAQYNGNGVPNNQQPQPADPMPEPHMDPAAFVPVPEENGQPDSDDDSEDDINVIAHHQYVN</sequence>
<accession>A0A3N4I6E3</accession>
<gene>
    <name evidence="2" type="ORF">BJ508DRAFT_307642</name>
</gene>
<organism evidence="2 3">
    <name type="scientific">Ascobolus immersus RN42</name>
    <dbReference type="NCBI Taxonomy" id="1160509"/>
    <lineage>
        <taxon>Eukaryota</taxon>
        <taxon>Fungi</taxon>
        <taxon>Dikarya</taxon>
        <taxon>Ascomycota</taxon>
        <taxon>Pezizomycotina</taxon>
        <taxon>Pezizomycetes</taxon>
        <taxon>Pezizales</taxon>
        <taxon>Ascobolaceae</taxon>
        <taxon>Ascobolus</taxon>
    </lineage>
</organism>
<dbReference type="AlphaFoldDB" id="A0A3N4I6E3"/>
<dbReference type="Proteomes" id="UP000275078">
    <property type="component" value="Unassembled WGS sequence"/>
</dbReference>
<feature type="compositionally biased region" description="Low complexity" evidence="1">
    <location>
        <begin position="227"/>
        <end position="238"/>
    </location>
</feature>
<evidence type="ECO:0000256" key="1">
    <source>
        <dbReference type="SAM" id="MobiDB-lite"/>
    </source>
</evidence>
<evidence type="ECO:0000313" key="2">
    <source>
        <dbReference type="EMBL" id="RPA80258.1"/>
    </source>
</evidence>
<feature type="region of interest" description="Disordered" evidence="1">
    <location>
        <begin position="227"/>
        <end position="283"/>
    </location>
</feature>
<name>A0A3N4I6E3_ASCIM</name>
<feature type="compositionally biased region" description="Acidic residues" evidence="1">
    <location>
        <begin position="264"/>
        <end position="273"/>
    </location>
</feature>
<evidence type="ECO:0000313" key="3">
    <source>
        <dbReference type="Proteomes" id="UP000275078"/>
    </source>
</evidence>
<keyword evidence="3" id="KW-1185">Reference proteome</keyword>
<proteinExistence type="predicted"/>
<reference evidence="2 3" key="1">
    <citation type="journal article" date="2018" name="Nat. Ecol. Evol.">
        <title>Pezizomycetes genomes reveal the molecular basis of ectomycorrhizal truffle lifestyle.</title>
        <authorList>
            <person name="Murat C."/>
            <person name="Payen T."/>
            <person name="Noel B."/>
            <person name="Kuo A."/>
            <person name="Morin E."/>
            <person name="Chen J."/>
            <person name="Kohler A."/>
            <person name="Krizsan K."/>
            <person name="Balestrini R."/>
            <person name="Da Silva C."/>
            <person name="Montanini B."/>
            <person name="Hainaut M."/>
            <person name="Levati E."/>
            <person name="Barry K.W."/>
            <person name="Belfiori B."/>
            <person name="Cichocki N."/>
            <person name="Clum A."/>
            <person name="Dockter R.B."/>
            <person name="Fauchery L."/>
            <person name="Guy J."/>
            <person name="Iotti M."/>
            <person name="Le Tacon F."/>
            <person name="Lindquist E.A."/>
            <person name="Lipzen A."/>
            <person name="Malagnac F."/>
            <person name="Mello A."/>
            <person name="Molinier V."/>
            <person name="Miyauchi S."/>
            <person name="Poulain J."/>
            <person name="Riccioni C."/>
            <person name="Rubini A."/>
            <person name="Sitrit Y."/>
            <person name="Splivallo R."/>
            <person name="Traeger S."/>
            <person name="Wang M."/>
            <person name="Zifcakova L."/>
            <person name="Wipf D."/>
            <person name="Zambonelli A."/>
            <person name="Paolocci F."/>
            <person name="Nowrousian M."/>
            <person name="Ottonello S."/>
            <person name="Baldrian P."/>
            <person name="Spatafora J.W."/>
            <person name="Henrissat B."/>
            <person name="Nagy L.G."/>
            <person name="Aury J.M."/>
            <person name="Wincker P."/>
            <person name="Grigoriev I.V."/>
            <person name="Bonfante P."/>
            <person name="Martin F.M."/>
        </authorList>
    </citation>
    <scope>NUCLEOTIDE SEQUENCE [LARGE SCALE GENOMIC DNA]</scope>
    <source>
        <strain evidence="2 3">RN42</strain>
    </source>
</reference>
<protein>
    <submittedName>
        <fullName evidence="2">Uncharacterized protein</fullName>
    </submittedName>
</protein>
<dbReference type="EMBL" id="ML119690">
    <property type="protein sequence ID" value="RPA80258.1"/>
    <property type="molecule type" value="Genomic_DNA"/>
</dbReference>